<evidence type="ECO:0000313" key="6">
    <source>
        <dbReference type="EMBL" id="MFB9558326.1"/>
    </source>
</evidence>
<evidence type="ECO:0000256" key="1">
    <source>
        <dbReference type="ARBA" id="ARBA00001933"/>
    </source>
</evidence>
<evidence type="ECO:0000259" key="5">
    <source>
        <dbReference type="Pfam" id="PF00291"/>
    </source>
</evidence>
<comment type="subunit">
    <text evidence="2">Homodimer.</text>
</comment>
<comment type="caution">
    <text evidence="6">The sequence shown here is derived from an EMBL/GenBank/DDBJ whole genome shotgun (WGS) entry which is preliminary data.</text>
</comment>
<reference evidence="6 7" key="1">
    <citation type="submission" date="2024-09" db="EMBL/GenBank/DDBJ databases">
        <authorList>
            <person name="Sun Q."/>
            <person name="Mori K."/>
        </authorList>
    </citation>
    <scope>NUCLEOTIDE SEQUENCE [LARGE SCALE GENOMIC DNA]</scope>
    <source>
        <strain evidence="6 7">JCM 4414</strain>
    </source>
</reference>
<dbReference type="Proteomes" id="UP001589716">
    <property type="component" value="Unassembled WGS sequence"/>
</dbReference>
<dbReference type="RefSeq" id="WP_345483654.1">
    <property type="nucleotide sequence ID" value="NZ_BAAAWU010000001.1"/>
</dbReference>
<feature type="domain" description="Tryptophan synthase beta chain-like PALP" evidence="5">
    <location>
        <begin position="7"/>
        <end position="295"/>
    </location>
</feature>
<dbReference type="PANTHER" id="PTHR10314">
    <property type="entry name" value="CYSTATHIONINE BETA-SYNTHASE"/>
    <property type="match status" value="1"/>
</dbReference>
<dbReference type="EMBL" id="JBHMCT010000020">
    <property type="protein sequence ID" value="MFB9558326.1"/>
    <property type="molecule type" value="Genomic_DNA"/>
</dbReference>
<keyword evidence="4" id="KW-0663">Pyridoxal phosphate</keyword>
<comment type="cofactor">
    <cofactor evidence="1">
        <name>pyridoxal 5'-phosphate</name>
        <dbReference type="ChEBI" id="CHEBI:597326"/>
    </cofactor>
</comment>
<evidence type="ECO:0000256" key="2">
    <source>
        <dbReference type="ARBA" id="ARBA00011738"/>
    </source>
</evidence>
<evidence type="ECO:0000313" key="7">
    <source>
        <dbReference type="Proteomes" id="UP001589716"/>
    </source>
</evidence>
<dbReference type="InterPro" id="IPR050214">
    <property type="entry name" value="Cys_Synth/Cystath_Beta-Synth"/>
</dbReference>
<proteinExistence type="predicted"/>
<keyword evidence="3" id="KW-0808">Transferase</keyword>
<dbReference type="InterPro" id="IPR036052">
    <property type="entry name" value="TrpB-like_PALP_sf"/>
</dbReference>
<evidence type="ECO:0000256" key="3">
    <source>
        <dbReference type="ARBA" id="ARBA00022679"/>
    </source>
</evidence>
<protein>
    <submittedName>
        <fullName evidence="6">2,3-diaminopropionate biosynthesis protein SbnA</fullName>
    </submittedName>
</protein>
<dbReference type="NCBIfam" id="TIGR03945">
    <property type="entry name" value="PLP_SbnA_fam"/>
    <property type="match status" value="1"/>
</dbReference>
<evidence type="ECO:0000256" key="4">
    <source>
        <dbReference type="ARBA" id="ARBA00022898"/>
    </source>
</evidence>
<dbReference type="Pfam" id="PF00291">
    <property type="entry name" value="PALP"/>
    <property type="match status" value="1"/>
</dbReference>
<dbReference type="Gene3D" id="3.40.50.1100">
    <property type="match status" value="2"/>
</dbReference>
<organism evidence="6 7">
    <name type="scientific">Streptomyces roseoviridis</name>
    <dbReference type="NCBI Taxonomy" id="67361"/>
    <lineage>
        <taxon>Bacteria</taxon>
        <taxon>Bacillati</taxon>
        <taxon>Actinomycetota</taxon>
        <taxon>Actinomycetes</taxon>
        <taxon>Kitasatosporales</taxon>
        <taxon>Streptomycetaceae</taxon>
        <taxon>Streptomyces</taxon>
    </lineage>
</organism>
<dbReference type="InterPro" id="IPR001926">
    <property type="entry name" value="TrpB-like_PALP"/>
</dbReference>
<name>A0ABV5QXT7_9ACTN</name>
<accession>A0ABV5QXT7</accession>
<gene>
    <name evidence="6" type="primary">sbnA</name>
    <name evidence="6" type="ORF">ACFFTP_29585</name>
</gene>
<dbReference type="InterPro" id="IPR023927">
    <property type="entry name" value="SbnA"/>
</dbReference>
<keyword evidence="7" id="KW-1185">Reference proteome</keyword>
<dbReference type="CDD" id="cd01561">
    <property type="entry name" value="CBS_like"/>
    <property type="match status" value="1"/>
</dbReference>
<dbReference type="SUPFAM" id="SSF53686">
    <property type="entry name" value="Tryptophan synthase beta subunit-like PLP-dependent enzymes"/>
    <property type="match status" value="1"/>
</dbReference>
<sequence length="323" mass="34535">MIHDNIAGAVGNTPVVRLARLFRDEPFEVLAKLEYLNPLGSMKDRAARHVIESWLADGTVRPGTRLVESSSGNFGIALAALAPLYGLHVTCVLDPNTSATNLAILDSLGADLDMVWERDAGGGYLETRLARVRELVARDPAVVWVNQYANDLCWQAHYEQTAAEILTQVPDGLDVLVAAVSTTATLQGVARRLRGRWPALRVVAVDAFGSVIFGGPSAPRRLPGHGSSRVPELAATLEHDDVVHVRDEEAVAGCHALLRSEGILAGASSGAVVSALRSVAPSLPAGSRVLTLFADRGERYMDLVYAGTADTRPADLREPVDIR</sequence>